<dbReference type="Proteomes" id="UP000281391">
    <property type="component" value="Chromosome"/>
</dbReference>
<organism evidence="2 3">
    <name type="scientific">Serratia odorifera</name>
    <dbReference type="NCBI Taxonomy" id="618"/>
    <lineage>
        <taxon>Bacteria</taxon>
        <taxon>Pseudomonadati</taxon>
        <taxon>Pseudomonadota</taxon>
        <taxon>Gammaproteobacteria</taxon>
        <taxon>Enterobacterales</taxon>
        <taxon>Yersiniaceae</taxon>
        <taxon>Serratia</taxon>
    </lineage>
</organism>
<evidence type="ECO:0000313" key="3">
    <source>
        <dbReference type="Proteomes" id="UP000281391"/>
    </source>
</evidence>
<feature type="transmembrane region" description="Helical" evidence="1">
    <location>
        <begin position="176"/>
        <end position="192"/>
    </location>
</feature>
<keyword evidence="1" id="KW-1133">Transmembrane helix</keyword>
<keyword evidence="1" id="KW-0812">Transmembrane</keyword>
<feature type="transmembrane region" description="Helical" evidence="1">
    <location>
        <begin position="130"/>
        <end position="146"/>
    </location>
</feature>
<reference evidence="2 3" key="1">
    <citation type="submission" date="2018-12" db="EMBL/GenBank/DDBJ databases">
        <authorList>
            <consortium name="Pathogen Informatics"/>
        </authorList>
    </citation>
    <scope>NUCLEOTIDE SEQUENCE [LARGE SCALE GENOMIC DNA]</scope>
    <source>
        <strain evidence="2 3">NCTC11214</strain>
    </source>
</reference>
<dbReference type="RefSeq" id="WP_004961531.1">
    <property type="nucleotide sequence ID" value="NZ_JBKQGT010000002.1"/>
</dbReference>
<dbReference type="EMBL" id="LR134117">
    <property type="protein sequence ID" value="VDZ61726.1"/>
    <property type="molecule type" value="Genomic_DNA"/>
</dbReference>
<sequence>MIKKPALYLALFLLLCFIYLQITAGIIASSDGASGLLEGRDLAAGNILLSGWSLSTVSFYFTDLIWYAAATLLAGYGAWQSALLPSMMLALLSVFSLYLSVKDGKKNLWPIVIGFAAPGAFAALNTLMPVIHIGTYIYILGCFMLADRYANRGGVSCLIALGLLLAITLFSDNISSYLAVVPLCLSYGYAAYQQKSAKHAGVVVMVILSSLLAKLIAAGFDALGGFYLPGIPSPTFVNFDDIGNNLYLFTKGLILYFNADIFGKAPTSKQTLFYLINLFGMLMFFLYLARAAKKIKSLSPLDITLGLAALIMIPAYLISNRPIDVYAVRYLVPVFIFGAIFIARNIEMNAKVSYLLTAVFIIATAGSWRAEPLRNNPDEIINQLKDAIRNNHLQRGYASFWYASSVSIDGDISIAPIEIDQNTHKISASRWLSDARWYTRGGDFFIADTPAMAELIKRHYGDPVRVIAVNEKSLLVYTRNIVID</sequence>
<feature type="transmembrane region" description="Helical" evidence="1">
    <location>
        <begin position="272"/>
        <end position="289"/>
    </location>
</feature>
<gene>
    <name evidence="2" type="ORF">NCTC11214_03861</name>
</gene>
<accession>A0A3S5D7T1</accession>
<dbReference type="KEGG" id="sof:NCTC11214_03861"/>
<feature type="transmembrane region" description="Helical" evidence="1">
    <location>
        <begin position="325"/>
        <end position="343"/>
    </location>
</feature>
<evidence type="ECO:0000256" key="1">
    <source>
        <dbReference type="SAM" id="Phobius"/>
    </source>
</evidence>
<keyword evidence="1" id="KW-0472">Membrane</keyword>
<feature type="transmembrane region" description="Helical" evidence="1">
    <location>
        <begin position="42"/>
        <end position="62"/>
    </location>
</feature>
<proteinExistence type="predicted"/>
<dbReference type="AlphaFoldDB" id="A0A3S5D7T1"/>
<feature type="transmembrane region" description="Helical" evidence="1">
    <location>
        <begin position="153"/>
        <end position="170"/>
    </location>
</feature>
<evidence type="ECO:0008006" key="4">
    <source>
        <dbReference type="Google" id="ProtNLM"/>
    </source>
</evidence>
<protein>
    <recommendedName>
        <fullName evidence="4">Glycosyltransferase RgtA/B/C/D-like domain-containing protein</fullName>
    </recommendedName>
</protein>
<name>A0A3S5D7T1_SEROD</name>
<evidence type="ECO:0000313" key="2">
    <source>
        <dbReference type="EMBL" id="VDZ61726.1"/>
    </source>
</evidence>
<feature type="transmembrane region" description="Helical" evidence="1">
    <location>
        <begin position="6"/>
        <end position="30"/>
    </location>
</feature>
<feature type="transmembrane region" description="Helical" evidence="1">
    <location>
        <begin position="82"/>
        <end position="101"/>
    </location>
</feature>
<feature type="transmembrane region" description="Helical" evidence="1">
    <location>
        <begin position="199"/>
        <end position="220"/>
    </location>
</feature>
<feature type="transmembrane region" description="Helical" evidence="1">
    <location>
        <begin position="301"/>
        <end position="319"/>
    </location>
</feature>